<dbReference type="Proteomes" id="UP000232229">
    <property type="component" value="Chromosome"/>
</dbReference>
<accession>A0A249SMR3</accession>
<dbReference type="KEGG" id="mchc:CK556_01160"/>
<gene>
    <name evidence="2" type="ORF">CK556_01160</name>
</gene>
<dbReference type="SUPFAM" id="SSF51735">
    <property type="entry name" value="NAD(P)-binding Rossmann-fold domains"/>
    <property type="match status" value="1"/>
</dbReference>
<sequence length="320" mass="36980">MKFATIGTGWIVEEFLEATRQFQDLEYALCYSRSEETAINFLNKNNYNKTIITTNFYDLINSECDFIYIASPNGLHYEQAKELLINNKNILLEKPATFKVSEIKELKDIANKSKVILMEATKCVHVSELQIIEDFIKNNEVNSAVFNLNQYSSRMKDVKQGIYKSVFDFELGKGSSFDLNMYPVELAIKLFGNVKEIKAFNKRLKNGVAIANHSILLHENGILTSITCSKNNFQSINSQIFAEDKNIEIKGITQIDEFVINNSVLRLAPLKITREKPNSMWYEINDFMEIIRNSDFIKMNYWLDLSIETIRVLEIIENNN</sequence>
<dbReference type="Gene3D" id="3.30.360.10">
    <property type="entry name" value="Dihydrodipicolinate Reductase, domain 2"/>
    <property type="match status" value="1"/>
</dbReference>
<name>A0A249SMR3_9MOLU</name>
<organism evidence="2 3">
    <name type="scientific">Mesoplasma chauliocola</name>
    <dbReference type="NCBI Taxonomy" id="216427"/>
    <lineage>
        <taxon>Bacteria</taxon>
        <taxon>Bacillati</taxon>
        <taxon>Mycoplasmatota</taxon>
        <taxon>Mollicutes</taxon>
        <taxon>Entomoplasmatales</taxon>
        <taxon>Entomoplasmataceae</taxon>
        <taxon>Mesoplasma</taxon>
    </lineage>
</organism>
<dbReference type="AlphaFoldDB" id="A0A249SMR3"/>
<dbReference type="GO" id="GO:0000166">
    <property type="term" value="F:nucleotide binding"/>
    <property type="evidence" value="ECO:0007669"/>
    <property type="project" value="InterPro"/>
</dbReference>
<dbReference type="Pfam" id="PF01408">
    <property type="entry name" value="GFO_IDH_MocA"/>
    <property type="match status" value="1"/>
</dbReference>
<dbReference type="SUPFAM" id="SSF55347">
    <property type="entry name" value="Glyceraldehyde-3-phosphate dehydrogenase-like, C-terminal domain"/>
    <property type="match status" value="1"/>
</dbReference>
<evidence type="ECO:0000313" key="2">
    <source>
        <dbReference type="EMBL" id="ASZ08965.1"/>
    </source>
</evidence>
<proteinExistence type="predicted"/>
<evidence type="ECO:0000259" key="1">
    <source>
        <dbReference type="Pfam" id="PF01408"/>
    </source>
</evidence>
<dbReference type="PANTHER" id="PTHR43054">
    <property type="match status" value="1"/>
</dbReference>
<reference evidence="2 3" key="1">
    <citation type="submission" date="2017-08" db="EMBL/GenBank/DDBJ databases">
        <title>Complete Genome Sequence of Mesoplasma chauliocola.</title>
        <authorList>
            <person name="Knight T.F.Jr."/>
            <person name="Citino T."/>
        </authorList>
    </citation>
    <scope>NUCLEOTIDE SEQUENCE [LARGE SCALE GENOMIC DNA]</scope>
    <source>
        <strain evidence="2 3">CHPA-2</strain>
    </source>
</reference>
<dbReference type="Gene3D" id="3.40.50.720">
    <property type="entry name" value="NAD(P)-binding Rossmann-like Domain"/>
    <property type="match status" value="1"/>
</dbReference>
<dbReference type="STRING" id="1336232.GCA_000518825_00066"/>
<dbReference type="PANTHER" id="PTHR43054:SF1">
    <property type="entry name" value="SCYLLO-INOSITOL 2-DEHYDROGENASE (NADP(+)) IOLU"/>
    <property type="match status" value="1"/>
</dbReference>
<feature type="domain" description="Gfo/Idh/MocA-like oxidoreductase N-terminal" evidence="1">
    <location>
        <begin position="2"/>
        <end position="119"/>
    </location>
</feature>
<dbReference type="InterPro" id="IPR000683">
    <property type="entry name" value="Gfo/Idh/MocA-like_OxRdtase_N"/>
</dbReference>
<dbReference type="EMBL" id="CP023173">
    <property type="protein sequence ID" value="ASZ08965.1"/>
    <property type="molecule type" value="Genomic_DNA"/>
</dbReference>
<protein>
    <submittedName>
        <fullName evidence="2">Gfo/Idh/MocA family oxidoreductase</fullName>
    </submittedName>
</protein>
<dbReference type="RefSeq" id="WP_051412730.1">
    <property type="nucleotide sequence ID" value="NZ_CP023173.1"/>
</dbReference>
<dbReference type="InterPro" id="IPR036291">
    <property type="entry name" value="NAD(P)-bd_dom_sf"/>
</dbReference>
<keyword evidence="3" id="KW-1185">Reference proteome</keyword>
<evidence type="ECO:0000313" key="3">
    <source>
        <dbReference type="Proteomes" id="UP000232229"/>
    </source>
</evidence>